<evidence type="ECO:0000256" key="1">
    <source>
        <dbReference type="ARBA" id="ARBA00004167"/>
    </source>
</evidence>
<keyword evidence="5" id="KW-0418">Kinase</keyword>
<dbReference type="CDD" id="cd00192">
    <property type="entry name" value="PTKc"/>
    <property type="match status" value="1"/>
</dbReference>
<evidence type="ECO:0000256" key="9">
    <source>
        <dbReference type="ARBA" id="ARBA00051243"/>
    </source>
</evidence>
<dbReference type="FunFam" id="1.10.510.10:FF:001512">
    <property type="entry name" value="Receptor tyrosine-protein kinase erbB-2"/>
    <property type="match status" value="1"/>
</dbReference>
<proteinExistence type="predicted"/>
<keyword evidence="3" id="KW-0808">Transferase</keyword>
<feature type="region of interest" description="Disordered" evidence="14">
    <location>
        <begin position="169"/>
        <end position="260"/>
    </location>
</feature>
<feature type="binding site" evidence="11">
    <location>
        <position position="531"/>
    </location>
    <ligand>
        <name>ATP</name>
        <dbReference type="ChEBI" id="CHEBI:30616"/>
    </ligand>
</feature>
<feature type="binding site" evidence="13">
    <location>
        <position position="422"/>
    </location>
    <ligand>
        <name>ATP</name>
        <dbReference type="ChEBI" id="CHEBI:30616"/>
    </ligand>
</feature>
<dbReference type="GO" id="GO:0004714">
    <property type="term" value="F:transmembrane receptor protein tyrosine kinase activity"/>
    <property type="evidence" value="ECO:0007669"/>
    <property type="project" value="UniProtKB-EC"/>
</dbReference>
<evidence type="ECO:0000313" key="18">
    <source>
        <dbReference type="Proteomes" id="UP000007879"/>
    </source>
</evidence>
<dbReference type="Pfam" id="PF07714">
    <property type="entry name" value="PK_Tyr_Ser-Thr"/>
    <property type="match status" value="1"/>
</dbReference>
<dbReference type="InterPro" id="IPR050122">
    <property type="entry name" value="RTK"/>
</dbReference>
<evidence type="ECO:0000256" key="4">
    <source>
        <dbReference type="ARBA" id="ARBA00022741"/>
    </source>
</evidence>
<reference evidence="17" key="2">
    <citation type="submission" date="2024-06" db="UniProtKB">
        <authorList>
            <consortium name="EnsemblMetazoa"/>
        </authorList>
    </citation>
    <scope>IDENTIFICATION</scope>
</reference>
<dbReference type="RefSeq" id="XP_019849280.1">
    <property type="nucleotide sequence ID" value="XM_019993721.1"/>
</dbReference>
<dbReference type="EnsemblMetazoa" id="XM_019993721.1">
    <property type="protein sequence ID" value="XP_019849280.1"/>
    <property type="gene ID" value="LOC109580487"/>
</dbReference>
<dbReference type="Proteomes" id="UP000007879">
    <property type="component" value="Unassembled WGS sequence"/>
</dbReference>
<dbReference type="InterPro" id="IPR011009">
    <property type="entry name" value="Kinase-like_dom_sf"/>
</dbReference>
<keyword evidence="18" id="KW-1185">Reference proteome</keyword>
<dbReference type="PRINTS" id="PR00109">
    <property type="entry name" value="TYRKINASE"/>
</dbReference>
<dbReference type="GO" id="GO:0048468">
    <property type="term" value="P:cell development"/>
    <property type="evidence" value="ECO:0007669"/>
    <property type="project" value="UniProtKB-ARBA"/>
</dbReference>
<dbReference type="KEGG" id="aqu:109580487"/>
<feature type="compositionally biased region" description="Polar residues" evidence="14">
    <location>
        <begin position="182"/>
        <end position="194"/>
    </location>
</feature>
<accession>A0AAN0IWY0</accession>
<keyword evidence="7 15" id="KW-0472">Membrane</keyword>
<evidence type="ECO:0000256" key="2">
    <source>
        <dbReference type="ARBA" id="ARBA00004308"/>
    </source>
</evidence>
<evidence type="ECO:0000256" key="15">
    <source>
        <dbReference type="SAM" id="Phobius"/>
    </source>
</evidence>
<keyword evidence="12" id="KW-0460">Magnesium</keyword>
<feature type="compositionally biased region" description="Low complexity" evidence="14">
    <location>
        <begin position="169"/>
        <end position="181"/>
    </location>
</feature>
<dbReference type="GO" id="GO:0043235">
    <property type="term" value="C:receptor complex"/>
    <property type="evidence" value="ECO:0007669"/>
    <property type="project" value="TreeGrafter"/>
</dbReference>
<name>A0AAN0IWY0_AMPQE</name>
<dbReference type="InterPro" id="IPR008266">
    <property type="entry name" value="Tyr_kinase_AS"/>
</dbReference>
<dbReference type="InterPro" id="IPR000719">
    <property type="entry name" value="Prot_kinase_dom"/>
</dbReference>
<organism evidence="17 18">
    <name type="scientific">Amphimedon queenslandica</name>
    <name type="common">Sponge</name>
    <dbReference type="NCBI Taxonomy" id="400682"/>
    <lineage>
        <taxon>Eukaryota</taxon>
        <taxon>Metazoa</taxon>
        <taxon>Porifera</taxon>
        <taxon>Demospongiae</taxon>
        <taxon>Heteroscleromorpha</taxon>
        <taxon>Haplosclerida</taxon>
        <taxon>Niphatidae</taxon>
        <taxon>Amphimedon</taxon>
    </lineage>
</organism>
<comment type="catalytic activity">
    <reaction evidence="9">
        <text>L-tyrosyl-[protein] + ATP = O-phospho-L-tyrosyl-[protein] + ADP + H(+)</text>
        <dbReference type="Rhea" id="RHEA:10596"/>
        <dbReference type="Rhea" id="RHEA-COMP:10136"/>
        <dbReference type="Rhea" id="RHEA-COMP:20101"/>
        <dbReference type="ChEBI" id="CHEBI:15378"/>
        <dbReference type="ChEBI" id="CHEBI:30616"/>
        <dbReference type="ChEBI" id="CHEBI:46858"/>
        <dbReference type="ChEBI" id="CHEBI:61978"/>
        <dbReference type="ChEBI" id="CHEBI:456216"/>
        <dbReference type="EC" id="2.7.10.1"/>
    </reaction>
</comment>
<dbReference type="GO" id="GO:0050793">
    <property type="term" value="P:regulation of developmental process"/>
    <property type="evidence" value="ECO:0007669"/>
    <property type="project" value="UniProtKB-ARBA"/>
</dbReference>
<dbReference type="GO" id="GO:0005524">
    <property type="term" value="F:ATP binding"/>
    <property type="evidence" value="ECO:0007669"/>
    <property type="project" value="UniProtKB-UniRule"/>
</dbReference>
<feature type="domain" description="Protein kinase" evidence="16">
    <location>
        <begin position="390"/>
        <end position="658"/>
    </location>
</feature>
<keyword evidence="4 11" id="KW-0547">Nucleotide-binding</keyword>
<evidence type="ECO:0000256" key="10">
    <source>
        <dbReference type="PIRSR" id="PIRSR000615-1"/>
    </source>
</evidence>
<keyword evidence="12" id="KW-0479">Metal-binding</keyword>
<evidence type="ECO:0000256" key="5">
    <source>
        <dbReference type="ARBA" id="ARBA00022777"/>
    </source>
</evidence>
<dbReference type="PROSITE" id="PS00109">
    <property type="entry name" value="PROTEIN_KINASE_TYR"/>
    <property type="match status" value="1"/>
</dbReference>
<dbReference type="GO" id="GO:0005886">
    <property type="term" value="C:plasma membrane"/>
    <property type="evidence" value="ECO:0007669"/>
    <property type="project" value="TreeGrafter"/>
</dbReference>
<evidence type="ECO:0000313" key="17">
    <source>
        <dbReference type="EnsemblMetazoa" id="XP_019849280.1"/>
    </source>
</evidence>
<evidence type="ECO:0000256" key="7">
    <source>
        <dbReference type="ARBA" id="ARBA00023136"/>
    </source>
</evidence>
<dbReference type="GO" id="GO:0007169">
    <property type="term" value="P:cell surface receptor protein tyrosine kinase signaling pathway"/>
    <property type="evidence" value="ECO:0007669"/>
    <property type="project" value="TreeGrafter"/>
</dbReference>
<keyword evidence="8" id="KW-0829">Tyrosine-protein kinase</keyword>
<evidence type="ECO:0000256" key="8">
    <source>
        <dbReference type="ARBA" id="ARBA00023137"/>
    </source>
</evidence>
<evidence type="ECO:0000256" key="12">
    <source>
        <dbReference type="PIRSR" id="PIRSR000615-3"/>
    </source>
</evidence>
<evidence type="ECO:0000256" key="11">
    <source>
        <dbReference type="PIRSR" id="PIRSR000615-2"/>
    </source>
</evidence>
<feature type="binding site" evidence="12">
    <location>
        <position position="545"/>
    </location>
    <ligand>
        <name>Mg(2+)</name>
        <dbReference type="ChEBI" id="CHEBI:18420"/>
    </ligand>
</feature>
<keyword evidence="6 11" id="KW-0067">ATP-binding</keyword>
<evidence type="ECO:0000256" key="3">
    <source>
        <dbReference type="ARBA" id="ARBA00022679"/>
    </source>
</evidence>
<comment type="subcellular location">
    <subcellularLocation>
        <location evidence="2">Endomembrane system</location>
    </subcellularLocation>
    <subcellularLocation>
        <location evidence="1">Membrane</location>
        <topology evidence="1">Single-pass membrane protein</topology>
    </subcellularLocation>
</comment>
<feature type="binding site" evidence="12">
    <location>
        <position position="532"/>
    </location>
    <ligand>
        <name>Mg(2+)</name>
        <dbReference type="ChEBI" id="CHEBI:18420"/>
    </ligand>
</feature>
<dbReference type="AlphaFoldDB" id="A0AAN0IWY0"/>
<dbReference type="GeneID" id="109580487"/>
<dbReference type="PROSITE" id="PS50011">
    <property type="entry name" value="PROTEIN_KINASE_DOM"/>
    <property type="match status" value="1"/>
</dbReference>
<dbReference type="GO" id="GO:0012505">
    <property type="term" value="C:endomembrane system"/>
    <property type="evidence" value="ECO:0007669"/>
    <property type="project" value="UniProtKB-SubCell"/>
</dbReference>
<dbReference type="PROSITE" id="PS00107">
    <property type="entry name" value="PROTEIN_KINASE_ATP"/>
    <property type="match status" value="1"/>
</dbReference>
<dbReference type="Gene3D" id="1.10.510.10">
    <property type="entry name" value="Transferase(Phosphotransferase) domain 1"/>
    <property type="match status" value="1"/>
</dbReference>
<dbReference type="GO" id="GO:0046872">
    <property type="term" value="F:metal ion binding"/>
    <property type="evidence" value="ECO:0007669"/>
    <property type="project" value="UniProtKB-KW"/>
</dbReference>
<evidence type="ECO:0000256" key="13">
    <source>
        <dbReference type="PROSITE-ProRule" id="PRU10141"/>
    </source>
</evidence>
<feature type="active site" description="Proton acceptor" evidence="10">
    <location>
        <position position="527"/>
    </location>
</feature>
<dbReference type="InterPro" id="IPR017441">
    <property type="entry name" value="Protein_kinase_ATP_BS"/>
</dbReference>
<dbReference type="Gene3D" id="3.30.200.20">
    <property type="entry name" value="Phosphorylase Kinase, domain 1"/>
    <property type="match status" value="1"/>
</dbReference>
<keyword evidence="15" id="KW-0812">Transmembrane</keyword>
<dbReference type="PANTHER" id="PTHR24416">
    <property type="entry name" value="TYROSINE-PROTEIN KINASE RECEPTOR"/>
    <property type="match status" value="1"/>
</dbReference>
<sequence>MTTTPSTQSAMSPSTSSSSFTSLLYSSSSQNTILSSSSSSSFIITTTNPTTTTSAFGENSFIFIGAGVIIVVVVILIAFLVLICLFVKFNRKKKAQPTLQSDSLDFHRIRAISPEMRQEIDEFRAPNRQMISSFIINDYDNPSELTFHDVNGSSRAERDYMTMISTTVPSRTVTPSRTTTPAYSRNMTPSNISNGSGGSHYQYPRNQSPSTNQRYDSPRSITTSSLSEYDDPRVLDRTPRITNKFGKSGTNPRRSQETTPDHHYFTLQEKDLTSPQSTTLVTHTYQVLENPNKATGQAEHPTRVYHELIPTDTLPKNNDYHVLEKPGSGYHVPTRNQRESMILQGELQTQQQVQEFFLNKSEYFEPPEQTEHIYEQLNQYKCREIPLENITFDKEIGKGQFGTVFAGTWYLAGGDRRPVAIKRLSVQASEEEKSKFLREGARMMQFFHPNVVKLLGVATVHTPFLLVQELMSKGDLKSYLKGSRPQLDSNDPVPVRDVPSPQQLLKFCRDIASGMRHLVTKNFVHRDLAARNVLLNDNLICKIADFGMTRAANHVFDLNKTEQIPLRWTAPEAFKLKDYSEKSDVYSYGMVLYEIWSLGRKPFPRLYQNQEIVDFIDQRGLLPPPPGCPREVYSLMVTCWNPNPSLRMSFDSICNDYLKANDDSLLSWDKNDLEGRSSEATKIGAMLDMGYDLYTDLQKEYRL</sequence>
<dbReference type="PANTHER" id="PTHR24416:SF611">
    <property type="entry name" value="TYROSINE-PROTEIN KINASE TRANSMEMBRANE RECEPTOR ROR"/>
    <property type="match status" value="1"/>
</dbReference>
<dbReference type="InterPro" id="IPR020635">
    <property type="entry name" value="Tyr_kinase_cat_dom"/>
</dbReference>
<dbReference type="SUPFAM" id="SSF56112">
    <property type="entry name" value="Protein kinase-like (PK-like)"/>
    <property type="match status" value="1"/>
</dbReference>
<reference evidence="18" key="1">
    <citation type="journal article" date="2010" name="Nature">
        <title>The Amphimedon queenslandica genome and the evolution of animal complexity.</title>
        <authorList>
            <person name="Srivastava M."/>
            <person name="Simakov O."/>
            <person name="Chapman J."/>
            <person name="Fahey B."/>
            <person name="Gauthier M.E."/>
            <person name="Mitros T."/>
            <person name="Richards G.S."/>
            <person name="Conaco C."/>
            <person name="Dacre M."/>
            <person name="Hellsten U."/>
            <person name="Larroux C."/>
            <person name="Putnam N.H."/>
            <person name="Stanke M."/>
            <person name="Adamska M."/>
            <person name="Darling A."/>
            <person name="Degnan S.M."/>
            <person name="Oakley T.H."/>
            <person name="Plachetzki D.C."/>
            <person name="Zhai Y."/>
            <person name="Adamski M."/>
            <person name="Calcino A."/>
            <person name="Cummins S.F."/>
            <person name="Goodstein D.M."/>
            <person name="Harris C."/>
            <person name="Jackson D.J."/>
            <person name="Leys S.P."/>
            <person name="Shu S."/>
            <person name="Woodcroft B.J."/>
            <person name="Vervoort M."/>
            <person name="Kosik K.S."/>
            <person name="Manning G."/>
            <person name="Degnan B.M."/>
            <person name="Rokhsar D.S."/>
        </authorList>
    </citation>
    <scope>NUCLEOTIDE SEQUENCE [LARGE SCALE GENOMIC DNA]</scope>
</reference>
<protein>
    <recommendedName>
        <fullName evidence="16">Protein kinase domain-containing protein</fullName>
    </recommendedName>
</protein>
<dbReference type="SMART" id="SM00219">
    <property type="entry name" value="TyrKc"/>
    <property type="match status" value="1"/>
</dbReference>
<feature type="compositionally biased region" description="Basic and acidic residues" evidence="14">
    <location>
        <begin position="230"/>
        <end position="239"/>
    </location>
</feature>
<dbReference type="InterPro" id="IPR001245">
    <property type="entry name" value="Ser-Thr/Tyr_kinase_cat_dom"/>
</dbReference>
<keyword evidence="15" id="KW-1133">Transmembrane helix</keyword>
<feature type="transmembrane region" description="Helical" evidence="15">
    <location>
        <begin position="61"/>
        <end position="87"/>
    </location>
</feature>
<evidence type="ECO:0000259" key="16">
    <source>
        <dbReference type="PROSITE" id="PS50011"/>
    </source>
</evidence>
<evidence type="ECO:0000256" key="6">
    <source>
        <dbReference type="ARBA" id="ARBA00022840"/>
    </source>
</evidence>
<feature type="compositionally biased region" description="Polar residues" evidence="14">
    <location>
        <begin position="204"/>
        <end position="227"/>
    </location>
</feature>
<evidence type="ECO:0000256" key="14">
    <source>
        <dbReference type="SAM" id="MobiDB-lite"/>
    </source>
</evidence>